<dbReference type="EMBL" id="PGGK01000001">
    <property type="protein sequence ID" value="TGC11544.1"/>
    <property type="molecule type" value="Genomic_DNA"/>
</dbReference>
<proteinExistence type="predicted"/>
<dbReference type="GO" id="GO:0016740">
    <property type="term" value="F:transferase activity"/>
    <property type="evidence" value="ECO:0007669"/>
    <property type="project" value="TreeGrafter"/>
</dbReference>
<dbReference type="Proteomes" id="UP000297295">
    <property type="component" value="Unassembled WGS sequence"/>
</dbReference>
<dbReference type="RefSeq" id="WP_135388221.1">
    <property type="nucleotide sequence ID" value="NZ_PGGK01000001.1"/>
</dbReference>
<dbReference type="SUPFAM" id="SSF56281">
    <property type="entry name" value="Metallo-hydrolase/oxidoreductase"/>
    <property type="match status" value="1"/>
</dbReference>
<dbReference type="PANTHER" id="PTHR13754:SF18">
    <property type="entry name" value="7,8-DIHYDROPTERIN-6-METHYL-4-(BETA-D-RIBOFURANOSYL)-AMINOBENZENE-5'-PHOSPHATE SYNTHASE"/>
    <property type="match status" value="1"/>
</dbReference>
<evidence type="ECO:0000313" key="2">
    <source>
        <dbReference type="EMBL" id="TGC11544.1"/>
    </source>
</evidence>
<dbReference type="InterPro" id="IPR036866">
    <property type="entry name" value="RibonucZ/Hydroxyglut_hydro"/>
</dbReference>
<accession>A0A4E0Q988</accession>
<gene>
    <name evidence="2" type="ORF">CUN85_01365</name>
</gene>
<dbReference type="PANTHER" id="PTHR13754">
    <property type="entry name" value="METALLO-BETA-LACTAMASE SUPERFAMILY PROTEIN"/>
    <property type="match status" value="1"/>
</dbReference>
<dbReference type="CDD" id="cd07713">
    <property type="entry name" value="DHPS-like_MBL-fold"/>
    <property type="match status" value="1"/>
</dbReference>
<dbReference type="GO" id="GO:0016787">
    <property type="term" value="F:hydrolase activity"/>
    <property type="evidence" value="ECO:0007669"/>
    <property type="project" value="UniProtKB-KW"/>
</dbReference>
<dbReference type="OrthoDB" id="7773at2157"/>
<dbReference type="InterPro" id="IPR052926">
    <property type="entry name" value="Metallo-beta-lactamase_dom"/>
</dbReference>
<dbReference type="InterPro" id="IPR041712">
    <property type="entry name" value="DHPS-like_MBL-fold"/>
</dbReference>
<dbReference type="Pfam" id="PF00753">
    <property type="entry name" value="Lactamase_B"/>
    <property type="match status" value="1"/>
</dbReference>
<feature type="domain" description="Metallo-beta-lactamase" evidence="1">
    <location>
        <begin position="21"/>
        <end position="251"/>
    </location>
</feature>
<dbReference type="SMART" id="SM00849">
    <property type="entry name" value="Lactamase_B"/>
    <property type="match status" value="1"/>
</dbReference>
<reference evidence="2 3" key="1">
    <citation type="submission" date="2017-11" db="EMBL/GenBank/DDBJ databases">
        <title>Isolation and Characterization of Methanogenic Archaea from Saline Meromictic Lake at Siberia.</title>
        <authorList>
            <person name="Shen Y."/>
            <person name="Huang H.-H."/>
            <person name="Lai M.-C."/>
            <person name="Chen S.-C."/>
        </authorList>
    </citation>
    <scope>NUCLEOTIDE SEQUENCE [LARGE SCALE GENOMIC DNA]</scope>
    <source>
        <strain evidence="2 3">SY-01</strain>
    </source>
</reference>
<dbReference type="AlphaFoldDB" id="A0A4E0Q988"/>
<evidence type="ECO:0000259" key="1">
    <source>
        <dbReference type="SMART" id="SM00849"/>
    </source>
</evidence>
<protein>
    <submittedName>
        <fullName evidence="2">MBL fold metallo-hydrolase</fullName>
    </submittedName>
</protein>
<dbReference type="Gene3D" id="3.60.15.10">
    <property type="entry name" value="Ribonuclease Z/Hydroxyacylglutathione hydrolase-like"/>
    <property type="match status" value="1"/>
</dbReference>
<name>A0A4E0Q988_9EURY</name>
<evidence type="ECO:0000313" key="3">
    <source>
        <dbReference type="Proteomes" id="UP000297295"/>
    </source>
</evidence>
<organism evidence="2 3">
    <name type="scientific">Methanolobus halotolerans</name>
    <dbReference type="NCBI Taxonomy" id="2052935"/>
    <lineage>
        <taxon>Archaea</taxon>
        <taxon>Methanobacteriati</taxon>
        <taxon>Methanobacteriota</taxon>
        <taxon>Stenosarchaea group</taxon>
        <taxon>Methanomicrobia</taxon>
        <taxon>Methanosarcinales</taxon>
        <taxon>Methanosarcinaceae</taxon>
        <taxon>Methanolobus</taxon>
    </lineage>
</organism>
<comment type="caution">
    <text evidence="2">The sequence shown here is derived from an EMBL/GenBank/DDBJ whole genome shotgun (WGS) entry which is preliminary data.</text>
</comment>
<dbReference type="InterPro" id="IPR001279">
    <property type="entry name" value="Metallo-B-lactamas"/>
</dbReference>
<keyword evidence="3" id="KW-1185">Reference proteome</keyword>
<keyword evidence="2" id="KW-0378">Hydrolase</keyword>
<sequence>MKLTVLTDNNTLIDKYYLGEPGVSYLLEENGSKVLFDTGYSDVFIRNAQKMGIDLLELDYIVISHGHLDHTGGLEPLLRLFTEAGLEGRQYKRPVLLAHPLAFKRKYQQGAGEIGALVSEDRLATCMEIRHSRDPMWISEQLVFLGQIPRVFDFEAKETIGCIIEDDHSSPDSILDDTAMVFKTVSGLVIITGCSHSGICNIIRYAKEVCKEERIVDIVGGFHLLRPSTERLEGTMDHLEKTKPQRVHACHCIDLMSKIALSHACNIEEVGVGLEIQY</sequence>